<dbReference type="OrthoDB" id="10250458at2759"/>
<evidence type="ECO:0000259" key="3">
    <source>
        <dbReference type="Pfam" id="PF08609"/>
    </source>
</evidence>
<dbReference type="GO" id="GO:0005783">
    <property type="term" value="C:endoplasmic reticulum"/>
    <property type="evidence" value="ECO:0007669"/>
    <property type="project" value="TreeGrafter"/>
</dbReference>
<keyword evidence="1" id="KW-0677">Repeat</keyword>
<accession>A0A9P0MRK4</accession>
<dbReference type="InterPro" id="IPR050693">
    <property type="entry name" value="Hsp70_NEF-Inhibitors"/>
</dbReference>
<organism evidence="4 5">
    <name type="scientific">Nezara viridula</name>
    <name type="common">Southern green stink bug</name>
    <name type="synonym">Cimex viridulus</name>
    <dbReference type="NCBI Taxonomy" id="85310"/>
    <lineage>
        <taxon>Eukaryota</taxon>
        <taxon>Metazoa</taxon>
        <taxon>Ecdysozoa</taxon>
        <taxon>Arthropoda</taxon>
        <taxon>Hexapoda</taxon>
        <taxon>Insecta</taxon>
        <taxon>Pterygota</taxon>
        <taxon>Neoptera</taxon>
        <taxon>Paraneoptera</taxon>
        <taxon>Hemiptera</taxon>
        <taxon>Heteroptera</taxon>
        <taxon>Panheteroptera</taxon>
        <taxon>Pentatomomorpha</taxon>
        <taxon>Pentatomoidea</taxon>
        <taxon>Pentatomidae</taxon>
        <taxon>Pentatominae</taxon>
        <taxon>Nezara</taxon>
    </lineage>
</organism>
<feature type="region of interest" description="Disordered" evidence="2">
    <location>
        <begin position="1"/>
        <end position="25"/>
    </location>
</feature>
<dbReference type="PANTHER" id="PTHR19316:SF18">
    <property type="entry name" value="HSP70-BINDING PROTEIN 1"/>
    <property type="match status" value="1"/>
</dbReference>
<feature type="compositionally biased region" description="Polar residues" evidence="2">
    <location>
        <begin position="1"/>
        <end position="12"/>
    </location>
</feature>
<gene>
    <name evidence="4" type="ORF">NEZAVI_LOCUS11234</name>
</gene>
<feature type="domain" description="Nucleotide exchange factor Fes1" evidence="3">
    <location>
        <begin position="27"/>
        <end position="112"/>
    </location>
</feature>
<dbReference type="EMBL" id="OV725081">
    <property type="protein sequence ID" value="CAH1402414.1"/>
    <property type="molecule type" value="Genomic_DNA"/>
</dbReference>
<dbReference type="SUPFAM" id="SSF48371">
    <property type="entry name" value="ARM repeat"/>
    <property type="match status" value="1"/>
</dbReference>
<proteinExistence type="predicted"/>
<protein>
    <recommendedName>
        <fullName evidence="3">Nucleotide exchange factor Fes1 domain-containing protein</fullName>
    </recommendedName>
</protein>
<evidence type="ECO:0000313" key="4">
    <source>
        <dbReference type="EMBL" id="CAH1402414.1"/>
    </source>
</evidence>
<dbReference type="Gene3D" id="1.25.10.10">
    <property type="entry name" value="Leucine-rich Repeat Variant"/>
    <property type="match status" value="1"/>
</dbReference>
<reference evidence="4" key="1">
    <citation type="submission" date="2022-01" db="EMBL/GenBank/DDBJ databases">
        <authorList>
            <person name="King R."/>
        </authorList>
    </citation>
    <scope>NUCLEOTIDE SEQUENCE</scope>
</reference>
<dbReference type="AlphaFoldDB" id="A0A9P0MRK4"/>
<name>A0A9P0MRK4_NEZVI</name>
<dbReference type="InterPro" id="IPR016024">
    <property type="entry name" value="ARM-type_fold"/>
</dbReference>
<evidence type="ECO:0000256" key="1">
    <source>
        <dbReference type="ARBA" id="ARBA00022737"/>
    </source>
</evidence>
<evidence type="ECO:0000256" key="2">
    <source>
        <dbReference type="SAM" id="MobiDB-lite"/>
    </source>
</evidence>
<dbReference type="Proteomes" id="UP001152798">
    <property type="component" value="Chromosome 5"/>
</dbReference>
<dbReference type="Pfam" id="PF08609">
    <property type="entry name" value="Fes1"/>
    <property type="match status" value="1"/>
</dbReference>
<dbReference type="GO" id="GO:0000774">
    <property type="term" value="F:adenyl-nucleotide exchange factor activity"/>
    <property type="evidence" value="ECO:0007669"/>
    <property type="project" value="TreeGrafter"/>
</dbReference>
<dbReference type="InterPro" id="IPR011989">
    <property type="entry name" value="ARM-like"/>
</dbReference>
<sequence>MSDPSSSRNNALVSVPTVADPRPPRNLQDLLRFAVETGENSNSNNNVGPMDPERRRFLEEVLKSMTVDMAKELADAINKLKTMENPETTLESSEYEAALDTVADFVDHIDAAIDFFKLGGFDIVHTCLQSVYPGVRWRMADVVAVCTQNNPFCQGHAVTMNFLPRLLNMVESDSDDECKLKAFYAVSCIVRDSSEALTQFSNLDGFSVVLRSMQSNNERLNVKAAFFTTTMLANNVELRDDLVRMGFVEKLIRLLKSPHGTPHEHFASSLVWLVQNNEEAQDICKRPEYQFEMTLRQLINEYGHDDAYREEMVSFRQLLEIIFNNDNEEER</sequence>
<dbReference type="InterPro" id="IPR013918">
    <property type="entry name" value="Nucleotide_exch_fac_Fes1"/>
</dbReference>
<evidence type="ECO:0000313" key="5">
    <source>
        <dbReference type="Proteomes" id="UP001152798"/>
    </source>
</evidence>
<keyword evidence="5" id="KW-1185">Reference proteome</keyword>
<dbReference type="PANTHER" id="PTHR19316">
    <property type="entry name" value="PROTEIN FOLDING REGULATOR"/>
    <property type="match status" value="1"/>
</dbReference>